<comment type="caution">
    <text evidence="7">The sequence shown here is derived from an EMBL/GenBank/DDBJ whole genome shotgun (WGS) entry which is preliminary data.</text>
</comment>
<keyword evidence="8" id="KW-1185">Reference proteome</keyword>
<feature type="transmembrane region" description="Helical" evidence="5">
    <location>
        <begin position="241"/>
        <end position="258"/>
    </location>
</feature>
<dbReference type="InterPro" id="IPR001902">
    <property type="entry name" value="SLC26A/SulP_fam"/>
</dbReference>
<keyword evidence="4 5" id="KW-0472">Membrane</keyword>
<feature type="transmembrane region" description="Helical" evidence="5">
    <location>
        <begin position="185"/>
        <end position="204"/>
    </location>
</feature>
<dbReference type="RefSeq" id="WP_169256456.1">
    <property type="nucleotide sequence ID" value="NZ_WTVN01000018.1"/>
</dbReference>
<dbReference type="SUPFAM" id="SSF52091">
    <property type="entry name" value="SpoIIaa-like"/>
    <property type="match status" value="1"/>
</dbReference>
<feature type="transmembrane region" description="Helical" evidence="5">
    <location>
        <begin position="114"/>
        <end position="134"/>
    </location>
</feature>
<dbReference type="PANTHER" id="PTHR11814">
    <property type="entry name" value="SULFATE TRANSPORTER"/>
    <property type="match status" value="1"/>
</dbReference>
<dbReference type="InterPro" id="IPR002645">
    <property type="entry name" value="STAS_dom"/>
</dbReference>
<evidence type="ECO:0000313" key="7">
    <source>
        <dbReference type="EMBL" id="NMG44600.1"/>
    </source>
</evidence>
<accession>A0ABX1Q262</accession>
<organism evidence="7 8">
    <name type="scientific">Aromatoleum toluvorans</name>
    <dbReference type="NCBI Taxonomy" id="92002"/>
    <lineage>
        <taxon>Bacteria</taxon>
        <taxon>Pseudomonadati</taxon>
        <taxon>Pseudomonadota</taxon>
        <taxon>Betaproteobacteria</taxon>
        <taxon>Rhodocyclales</taxon>
        <taxon>Rhodocyclaceae</taxon>
        <taxon>Aromatoleum</taxon>
    </lineage>
</organism>
<feature type="transmembrane region" description="Helical" evidence="5">
    <location>
        <begin position="12"/>
        <end position="33"/>
    </location>
</feature>
<dbReference type="InterPro" id="IPR036513">
    <property type="entry name" value="STAS_dom_sf"/>
</dbReference>
<evidence type="ECO:0000256" key="3">
    <source>
        <dbReference type="ARBA" id="ARBA00022989"/>
    </source>
</evidence>
<evidence type="ECO:0000256" key="4">
    <source>
        <dbReference type="ARBA" id="ARBA00023136"/>
    </source>
</evidence>
<feature type="domain" description="STAS" evidence="6">
    <location>
        <begin position="408"/>
        <end position="522"/>
    </location>
</feature>
<sequence>MKTLISGFSPNNIFSGFIVAVVALPLCIAFAIASGANPMAGIVSGVVGGLIAAVFGSSRFQVSGPAAAFITILYGLMAQHGLPVLLASTFLAGLVVIAIGLLRLGKAMELMPHSVIVGFTTGIGVLILLGQIPAGLGIEAKGHDIIEKLAFTATHLREGNLWELVVMIATVTAAVTWGKTRMARWLPAPLIALLAGTMLSLALASTGHPVRTIGALYEISVDNVGISADFLATLTTHLDKILPAAFTLGILIAVESLLSSKALDAMTNTRHNPDRELFGLGLANLVVPFVGGLPTSGVIVRGSTNVMSGGTEKTAAIVHAVFLAAFVALLYGFISMLPMASLAAVLLLTARRLIEVHEIRTIARIDRREGMLTALTVLLTVTIDLTVSVPVGIALMLILALRGMLADHRLDVRDLHGHPVLTVNNGISFLTSSALKNEIHAHLEDGKIRTLNLCNVSYLDATGALMLAELIDQHPHVRVWVAERGSFDRLHRAGVAEQRIALVGNRIVNLPEVFHRIQAAGA</sequence>
<evidence type="ECO:0000256" key="2">
    <source>
        <dbReference type="ARBA" id="ARBA00022692"/>
    </source>
</evidence>
<keyword evidence="2 5" id="KW-0812">Transmembrane</keyword>
<protein>
    <recommendedName>
        <fullName evidence="6">STAS domain-containing protein</fullName>
    </recommendedName>
</protein>
<proteinExistence type="predicted"/>
<evidence type="ECO:0000259" key="6">
    <source>
        <dbReference type="PROSITE" id="PS50801"/>
    </source>
</evidence>
<feature type="transmembrane region" description="Helical" evidence="5">
    <location>
        <begin position="39"/>
        <end position="55"/>
    </location>
</feature>
<evidence type="ECO:0000256" key="1">
    <source>
        <dbReference type="ARBA" id="ARBA00004141"/>
    </source>
</evidence>
<evidence type="ECO:0000256" key="5">
    <source>
        <dbReference type="SAM" id="Phobius"/>
    </source>
</evidence>
<comment type="subcellular location">
    <subcellularLocation>
        <location evidence="1">Membrane</location>
        <topology evidence="1">Multi-pass membrane protein</topology>
    </subcellularLocation>
</comment>
<dbReference type="Pfam" id="PF00916">
    <property type="entry name" value="Sulfate_transp"/>
    <property type="match status" value="1"/>
</dbReference>
<gene>
    <name evidence="7" type="ORF">GPA22_12775</name>
</gene>
<evidence type="ECO:0000313" key="8">
    <source>
        <dbReference type="Proteomes" id="UP000623795"/>
    </source>
</evidence>
<dbReference type="PROSITE" id="PS50801">
    <property type="entry name" value="STAS"/>
    <property type="match status" value="1"/>
</dbReference>
<dbReference type="EMBL" id="WTVN01000018">
    <property type="protein sequence ID" value="NMG44600.1"/>
    <property type="molecule type" value="Genomic_DNA"/>
</dbReference>
<feature type="transmembrane region" description="Helical" evidence="5">
    <location>
        <begin position="278"/>
        <end position="300"/>
    </location>
</feature>
<feature type="transmembrane region" description="Helical" evidence="5">
    <location>
        <begin position="161"/>
        <end position="178"/>
    </location>
</feature>
<name>A0ABX1Q262_9RHOO</name>
<feature type="transmembrane region" description="Helical" evidence="5">
    <location>
        <begin position="371"/>
        <end position="401"/>
    </location>
</feature>
<keyword evidence="3 5" id="KW-1133">Transmembrane helix</keyword>
<reference evidence="7 8" key="1">
    <citation type="submission" date="2019-12" db="EMBL/GenBank/DDBJ databases">
        <title>Comparative genomics gives insights into the taxonomy of the Azoarcus-Aromatoleum group and reveals separate origins of nif in the plant-associated Azoarcus and non-plant-associated Aromatoleum sub-groups.</title>
        <authorList>
            <person name="Lafos M."/>
            <person name="Maluk M."/>
            <person name="Batista M."/>
            <person name="Junghare M."/>
            <person name="Carmona M."/>
            <person name="Faoro H."/>
            <person name="Cruz L.M."/>
            <person name="Battistoni F."/>
            <person name="De Souza E."/>
            <person name="Pedrosa F."/>
            <person name="Chen W.-M."/>
            <person name="Poole P.S."/>
            <person name="Dixon R.A."/>
            <person name="James E.K."/>
        </authorList>
    </citation>
    <scope>NUCLEOTIDE SEQUENCE [LARGE SCALE GENOMIC DNA]</scope>
    <source>
        <strain evidence="7 8">Td21</strain>
    </source>
</reference>
<dbReference type="Proteomes" id="UP000623795">
    <property type="component" value="Unassembled WGS sequence"/>
</dbReference>
<feature type="transmembrane region" description="Helical" evidence="5">
    <location>
        <begin position="320"/>
        <end position="350"/>
    </location>
</feature>
<feature type="transmembrane region" description="Helical" evidence="5">
    <location>
        <begin position="84"/>
        <end position="102"/>
    </location>
</feature>
<dbReference type="InterPro" id="IPR011547">
    <property type="entry name" value="SLC26A/SulP_dom"/>
</dbReference>